<organism evidence="7 8">
    <name type="scientific">Hermanssonia centrifuga</name>
    <dbReference type="NCBI Taxonomy" id="98765"/>
    <lineage>
        <taxon>Eukaryota</taxon>
        <taxon>Fungi</taxon>
        <taxon>Dikarya</taxon>
        <taxon>Basidiomycota</taxon>
        <taxon>Agaricomycotina</taxon>
        <taxon>Agaricomycetes</taxon>
        <taxon>Polyporales</taxon>
        <taxon>Meruliaceae</taxon>
        <taxon>Hermanssonia</taxon>
    </lineage>
</organism>
<dbReference type="GO" id="GO:0005789">
    <property type="term" value="C:endoplasmic reticulum membrane"/>
    <property type="evidence" value="ECO:0007669"/>
    <property type="project" value="TreeGrafter"/>
</dbReference>
<dbReference type="Gene3D" id="3.40.50.720">
    <property type="entry name" value="NAD(P)-binding Rossmann-like Domain"/>
    <property type="match status" value="1"/>
</dbReference>
<dbReference type="EMBL" id="MLYV02000095">
    <property type="protein sequence ID" value="PSS36872.1"/>
    <property type="molecule type" value="Genomic_DNA"/>
</dbReference>
<dbReference type="OrthoDB" id="9989144at2759"/>
<dbReference type="SUPFAM" id="SSF51735">
    <property type="entry name" value="NAD(P)-binding Rossmann-fold domains"/>
    <property type="match status" value="1"/>
</dbReference>
<keyword evidence="5" id="KW-0443">Lipid metabolism</keyword>
<evidence type="ECO:0000256" key="3">
    <source>
        <dbReference type="ARBA" id="ARBA00022955"/>
    </source>
</evidence>
<dbReference type="GO" id="GO:0005811">
    <property type="term" value="C:lipid droplet"/>
    <property type="evidence" value="ECO:0007669"/>
    <property type="project" value="TreeGrafter"/>
</dbReference>
<evidence type="ECO:0000256" key="4">
    <source>
        <dbReference type="ARBA" id="ARBA00023002"/>
    </source>
</evidence>
<evidence type="ECO:0000256" key="1">
    <source>
        <dbReference type="ARBA" id="ARBA00022516"/>
    </source>
</evidence>
<keyword evidence="4" id="KW-0560">Oxidoreductase</keyword>
<keyword evidence="1" id="KW-0444">Lipid biosynthesis</keyword>
<comment type="similarity">
    <text evidence="6">Belongs to the short-chain dehydrogenases/reductases (SDR) family. ERG27 subfamily.</text>
</comment>
<keyword evidence="8" id="KW-1185">Reference proteome</keyword>
<dbReference type="STRING" id="98765.A0A2R6S3M8"/>
<keyword evidence="3" id="KW-0752">Steroid biosynthesis</keyword>
<keyword evidence="2" id="KW-0521">NADP</keyword>
<dbReference type="AlphaFoldDB" id="A0A2R6S3M8"/>
<proteinExistence type="inferred from homology"/>
<accession>A0A2R6S3M8</accession>
<sequence>MHAPRPIIIVTGANSGVGFGICHRLLVQLSQKHPRDAQPQFKSLSSKDIHLDDASAETYDGLTLIMACRNEKKALSARRKLLRLLDEHIEQERLRPGYDGHAEQFRENLEINFHHVNMASMRTIFAFGDEISQKYPYVSHLICNAGAAFWKGVDKLLAVHAIATKGLSHAITLPPYKLQHTGVKSADGLGATWQNNVFGHYTMHRYLQPLFASYARQFSRPGRVIWMSSLEAQPWYDEDDWQLFKTDHSYEGSKYQIDLIASKLAKRSLEAKGEADAVRHYLVHPGVVHSNMTNGMIFFFFDMCKVILFYIARWLGSPNHTITPYESAVSATHFALVSILAVPTSLLGFAHVRSSSSTLWDDSLPTMGMYPKGLQSAQMSKAAEEKGAFVPLKFSSVTDRRGRDLVHALPVLEWEEHEKESERLIDQCESLYQQFLKAETTGKSELDD</sequence>
<dbReference type="GO" id="GO:0005741">
    <property type="term" value="C:mitochondrial outer membrane"/>
    <property type="evidence" value="ECO:0007669"/>
    <property type="project" value="TreeGrafter"/>
</dbReference>
<comment type="caution">
    <text evidence="7">The sequence shown here is derived from an EMBL/GenBank/DDBJ whole genome shotgun (WGS) entry which is preliminary data.</text>
</comment>
<dbReference type="Proteomes" id="UP000186601">
    <property type="component" value="Unassembled WGS sequence"/>
</dbReference>
<dbReference type="GO" id="GO:0000253">
    <property type="term" value="F:3-beta-hydroxysteroid 3-dehydrogenase (NADP+) activity"/>
    <property type="evidence" value="ECO:0007669"/>
    <property type="project" value="TreeGrafter"/>
</dbReference>
<name>A0A2R6S3M8_9APHY</name>
<evidence type="ECO:0000256" key="6">
    <source>
        <dbReference type="ARBA" id="ARBA00023593"/>
    </source>
</evidence>
<dbReference type="PANTHER" id="PTHR43647">
    <property type="entry name" value="DEHYDROGENASE"/>
    <property type="match status" value="1"/>
</dbReference>
<evidence type="ECO:0000313" key="8">
    <source>
        <dbReference type="Proteomes" id="UP000186601"/>
    </source>
</evidence>
<dbReference type="InterPro" id="IPR051593">
    <property type="entry name" value="Ergosterol_Biosynth_ERG27"/>
</dbReference>
<evidence type="ECO:0008006" key="9">
    <source>
        <dbReference type="Google" id="ProtNLM"/>
    </source>
</evidence>
<gene>
    <name evidence="7" type="ORF">PHLCEN_2v1300</name>
</gene>
<reference evidence="7 8" key="1">
    <citation type="submission" date="2018-02" db="EMBL/GenBank/DDBJ databases">
        <title>Genome sequence of the basidiomycete white-rot fungus Phlebia centrifuga.</title>
        <authorList>
            <person name="Granchi Z."/>
            <person name="Peng M."/>
            <person name="de Vries R.P."/>
            <person name="Hilden K."/>
            <person name="Makela M.R."/>
            <person name="Grigoriev I."/>
            <person name="Riley R."/>
        </authorList>
    </citation>
    <scope>NUCLEOTIDE SEQUENCE [LARGE SCALE GENOMIC DNA]</scope>
    <source>
        <strain evidence="7 8">FBCC195</strain>
    </source>
</reference>
<evidence type="ECO:0000256" key="2">
    <source>
        <dbReference type="ARBA" id="ARBA00022857"/>
    </source>
</evidence>
<dbReference type="PANTHER" id="PTHR43647:SF1">
    <property type="entry name" value="3-KETO-STEROID REDUCTASE ERG27"/>
    <property type="match status" value="1"/>
</dbReference>
<dbReference type="GO" id="GO:0006694">
    <property type="term" value="P:steroid biosynthetic process"/>
    <property type="evidence" value="ECO:0007669"/>
    <property type="project" value="UniProtKB-KW"/>
</dbReference>
<evidence type="ECO:0000256" key="5">
    <source>
        <dbReference type="ARBA" id="ARBA00023098"/>
    </source>
</evidence>
<protein>
    <recommendedName>
        <fullName evidence="9">3-keto sterol reductase</fullName>
    </recommendedName>
</protein>
<evidence type="ECO:0000313" key="7">
    <source>
        <dbReference type="EMBL" id="PSS36872.1"/>
    </source>
</evidence>
<dbReference type="InterPro" id="IPR036291">
    <property type="entry name" value="NAD(P)-bd_dom_sf"/>
</dbReference>